<evidence type="ECO:0008006" key="3">
    <source>
        <dbReference type="Google" id="ProtNLM"/>
    </source>
</evidence>
<proteinExistence type="predicted"/>
<evidence type="ECO:0000313" key="2">
    <source>
        <dbReference type="Proteomes" id="UP001162030"/>
    </source>
</evidence>
<accession>A0ABN8X1L4</accession>
<dbReference type="EMBL" id="OX458333">
    <property type="protein sequence ID" value="CAI8775190.1"/>
    <property type="molecule type" value="Genomic_DNA"/>
</dbReference>
<evidence type="ECO:0000313" key="1">
    <source>
        <dbReference type="EMBL" id="CAI8775190.1"/>
    </source>
</evidence>
<dbReference type="Proteomes" id="UP001162030">
    <property type="component" value="Chromosome"/>
</dbReference>
<name>A0ABN8X1L4_9GAMM</name>
<protein>
    <recommendedName>
        <fullName evidence="3">TonB-dependent siderophore receptor</fullName>
    </recommendedName>
</protein>
<reference evidence="1 2" key="1">
    <citation type="submission" date="2023-03" db="EMBL/GenBank/DDBJ databases">
        <authorList>
            <person name="Pearce D."/>
        </authorList>
    </citation>
    <scope>NUCLEOTIDE SEQUENCE [LARGE SCALE GENOMIC DNA]</scope>
    <source>
        <strain evidence="1">Msz</strain>
    </source>
</reference>
<dbReference type="RefSeq" id="WP_317963733.1">
    <property type="nucleotide sequence ID" value="NZ_OX458333.1"/>
</dbReference>
<sequence>MLQHPAKNLAFVPRRIDKFFSAPVLSALVSLFGSVTSAEPYQAATLPAVTIQAPTSDLSELSPASQSISLYDEGHLSIAHERSLDEILRGEAGLAIS</sequence>
<organism evidence="1 2">
    <name type="scientific">Methylocaldum szegediense</name>
    <dbReference type="NCBI Taxonomy" id="73780"/>
    <lineage>
        <taxon>Bacteria</taxon>
        <taxon>Pseudomonadati</taxon>
        <taxon>Pseudomonadota</taxon>
        <taxon>Gammaproteobacteria</taxon>
        <taxon>Methylococcales</taxon>
        <taxon>Methylococcaceae</taxon>
        <taxon>Methylocaldum</taxon>
    </lineage>
</organism>
<keyword evidence="2" id="KW-1185">Reference proteome</keyword>
<gene>
    <name evidence="1" type="ORF">MSZNOR_1109</name>
</gene>